<dbReference type="GO" id="GO:0019899">
    <property type="term" value="F:enzyme binding"/>
    <property type="evidence" value="ECO:0007669"/>
    <property type="project" value="TreeGrafter"/>
</dbReference>
<dbReference type="InterPro" id="IPR005488">
    <property type="entry name" value="Etherase_MurQ"/>
</dbReference>
<dbReference type="SUPFAM" id="SSF53697">
    <property type="entry name" value="SIS domain"/>
    <property type="match status" value="1"/>
</dbReference>
<dbReference type="EC" id="2.7.1.59" evidence="2"/>
<dbReference type="PROSITE" id="PS51464">
    <property type="entry name" value="SIS"/>
    <property type="match status" value="1"/>
</dbReference>
<dbReference type="FunFam" id="3.40.50.10490:FF:000014">
    <property type="entry name" value="N-acetylmuramic acid 6-phosphate etherase"/>
    <property type="match status" value="1"/>
</dbReference>
<gene>
    <name evidence="8" type="ORF">N7498_009022</name>
</gene>
<reference evidence="8" key="2">
    <citation type="journal article" date="2023" name="IMA Fungus">
        <title>Comparative genomic study of the Penicillium genus elucidates a diverse pangenome and 15 lateral gene transfer events.</title>
        <authorList>
            <person name="Petersen C."/>
            <person name="Sorensen T."/>
            <person name="Nielsen M.R."/>
            <person name="Sondergaard T.E."/>
            <person name="Sorensen J.L."/>
            <person name="Fitzpatrick D.A."/>
            <person name="Frisvad J.C."/>
            <person name="Nielsen K.L."/>
        </authorList>
    </citation>
    <scope>NUCLEOTIDE SEQUENCE</scope>
    <source>
        <strain evidence="8">IBT 15544</strain>
    </source>
</reference>
<name>A0A9W9JEM3_9EURO</name>
<comment type="caution">
    <text evidence="8">The sequence shown here is derived from an EMBL/GenBank/DDBJ whole genome shotgun (WGS) entry which is preliminary data.</text>
</comment>
<keyword evidence="9" id="KW-1185">Reference proteome</keyword>
<evidence type="ECO:0000313" key="9">
    <source>
        <dbReference type="Proteomes" id="UP001150904"/>
    </source>
</evidence>
<accession>A0A9W9JEM3</accession>
<dbReference type="HAMAP" id="MF_00068">
    <property type="entry name" value="MurQ"/>
    <property type="match status" value="1"/>
</dbReference>
<comment type="similarity">
    <text evidence="1">Belongs to the eukaryotic-type N-acetylglucosamine kinase family.</text>
</comment>
<dbReference type="Pfam" id="PF22645">
    <property type="entry name" value="GKRP_SIS_N"/>
    <property type="match status" value="1"/>
</dbReference>
<dbReference type="Gene3D" id="1.10.8.1080">
    <property type="match status" value="1"/>
</dbReference>
<feature type="domain" description="SIS" evidence="7">
    <location>
        <begin position="86"/>
        <end position="252"/>
    </location>
</feature>
<dbReference type="GO" id="GO:0005829">
    <property type="term" value="C:cytosol"/>
    <property type="evidence" value="ECO:0007669"/>
    <property type="project" value="TreeGrafter"/>
</dbReference>
<dbReference type="GeneID" id="83183385"/>
<dbReference type="NCBIfam" id="TIGR00274">
    <property type="entry name" value="N-acetylmuramic acid 6-phosphate etherase"/>
    <property type="match status" value="1"/>
</dbReference>
<dbReference type="GO" id="GO:0009750">
    <property type="term" value="P:response to fructose"/>
    <property type="evidence" value="ECO:0007669"/>
    <property type="project" value="TreeGrafter"/>
</dbReference>
<evidence type="ECO:0000256" key="6">
    <source>
        <dbReference type="ARBA" id="ARBA00031123"/>
    </source>
</evidence>
<dbReference type="AlphaFoldDB" id="A0A9W9JEM3"/>
<dbReference type="GO" id="GO:0016835">
    <property type="term" value="F:carbon-oxygen lyase activity"/>
    <property type="evidence" value="ECO:0007669"/>
    <property type="project" value="InterPro"/>
</dbReference>
<dbReference type="InterPro" id="IPR001347">
    <property type="entry name" value="SIS_dom"/>
</dbReference>
<evidence type="ECO:0000256" key="2">
    <source>
        <dbReference type="ARBA" id="ARBA00012122"/>
    </source>
</evidence>
<dbReference type="Gene3D" id="3.30.420.40">
    <property type="match status" value="2"/>
</dbReference>
<reference evidence="8" key="1">
    <citation type="submission" date="2022-12" db="EMBL/GenBank/DDBJ databases">
        <authorList>
            <person name="Petersen C."/>
        </authorList>
    </citation>
    <scope>NUCLEOTIDE SEQUENCE</scope>
    <source>
        <strain evidence="8">IBT 15544</strain>
    </source>
</reference>
<dbReference type="NCBIfam" id="NF009222">
    <property type="entry name" value="PRK12570.1"/>
    <property type="match status" value="1"/>
</dbReference>
<dbReference type="CDD" id="cd05007">
    <property type="entry name" value="SIS_Etherase"/>
    <property type="match status" value="1"/>
</dbReference>
<dbReference type="Gene3D" id="3.40.50.10490">
    <property type="entry name" value="Glucose-6-phosphate isomerase like protein, domain 1"/>
    <property type="match status" value="1"/>
</dbReference>
<protein>
    <recommendedName>
        <fullName evidence="3">N-acetyl-D-glucosamine kinase</fullName>
        <ecNumber evidence="2">2.7.1.59</ecNumber>
    </recommendedName>
    <alternativeName>
        <fullName evidence="6">GlcNAc kinase</fullName>
    </alternativeName>
</protein>
<evidence type="ECO:0000313" key="8">
    <source>
        <dbReference type="EMBL" id="KAJ5195584.1"/>
    </source>
</evidence>
<evidence type="ECO:0000256" key="3">
    <source>
        <dbReference type="ARBA" id="ARBA00014974"/>
    </source>
</evidence>
<dbReference type="GO" id="GO:0046348">
    <property type="term" value="P:amino sugar catabolic process"/>
    <property type="evidence" value="ECO:0007669"/>
    <property type="project" value="InterPro"/>
</dbReference>
<dbReference type="GO" id="GO:0005654">
    <property type="term" value="C:nucleoplasm"/>
    <property type="evidence" value="ECO:0007669"/>
    <property type="project" value="TreeGrafter"/>
</dbReference>
<dbReference type="GO" id="GO:0045127">
    <property type="term" value="F:N-acetylglucosamine kinase activity"/>
    <property type="evidence" value="ECO:0007669"/>
    <property type="project" value="UniProtKB-EC"/>
</dbReference>
<dbReference type="RefSeq" id="XP_058306072.1">
    <property type="nucleotide sequence ID" value="XM_058456084.1"/>
</dbReference>
<evidence type="ECO:0000259" key="7">
    <source>
        <dbReference type="PROSITE" id="PS51464"/>
    </source>
</evidence>
<keyword evidence="4" id="KW-0456">Lyase</keyword>
<dbReference type="InterPro" id="IPR046348">
    <property type="entry name" value="SIS_dom_sf"/>
</dbReference>
<dbReference type="NCBIfam" id="NF003915">
    <property type="entry name" value="PRK05441.1"/>
    <property type="match status" value="1"/>
</dbReference>
<organism evidence="8 9">
    <name type="scientific">Penicillium cinerascens</name>
    <dbReference type="NCBI Taxonomy" id="70096"/>
    <lineage>
        <taxon>Eukaryota</taxon>
        <taxon>Fungi</taxon>
        <taxon>Dikarya</taxon>
        <taxon>Ascomycota</taxon>
        <taxon>Pezizomycotina</taxon>
        <taxon>Eurotiomycetes</taxon>
        <taxon>Eurotiomycetidae</taxon>
        <taxon>Eurotiales</taxon>
        <taxon>Aspergillaceae</taxon>
        <taxon>Penicillium</taxon>
    </lineage>
</organism>
<evidence type="ECO:0000256" key="5">
    <source>
        <dbReference type="ARBA" id="ARBA00023277"/>
    </source>
</evidence>
<dbReference type="GO" id="GO:0042593">
    <property type="term" value="P:glucose homeostasis"/>
    <property type="evidence" value="ECO:0007669"/>
    <property type="project" value="TreeGrafter"/>
</dbReference>
<dbReference type="GO" id="GO:0030246">
    <property type="term" value="F:carbohydrate binding"/>
    <property type="evidence" value="ECO:0007669"/>
    <property type="project" value="TreeGrafter"/>
</dbReference>
<dbReference type="OrthoDB" id="311172at2759"/>
<dbReference type="InterPro" id="IPR005486">
    <property type="entry name" value="Glucokinase_regulatory_CS"/>
</dbReference>
<dbReference type="PANTHER" id="PTHR10088">
    <property type="entry name" value="GLUCOKINASE REGULATORY PROTEIN"/>
    <property type="match status" value="1"/>
</dbReference>
<dbReference type="InterPro" id="IPR040190">
    <property type="entry name" value="MURQ/GCKR"/>
</dbReference>
<proteinExistence type="inferred from homology"/>
<keyword evidence="5" id="KW-0119">Carbohydrate metabolism</keyword>
<dbReference type="InterPro" id="IPR002731">
    <property type="entry name" value="ATPase_BadF"/>
</dbReference>
<dbReference type="EMBL" id="JAPQKR010000015">
    <property type="protein sequence ID" value="KAJ5195584.1"/>
    <property type="molecule type" value="Genomic_DNA"/>
</dbReference>
<dbReference type="PANTHER" id="PTHR10088:SF4">
    <property type="entry name" value="GLUCOKINASE REGULATORY PROTEIN"/>
    <property type="match status" value="1"/>
</dbReference>
<dbReference type="GO" id="GO:0070095">
    <property type="term" value="F:fructose-6-phosphate binding"/>
    <property type="evidence" value="ECO:0007669"/>
    <property type="project" value="TreeGrafter"/>
</dbReference>
<dbReference type="GO" id="GO:0004857">
    <property type="term" value="F:enzyme inhibitor activity"/>
    <property type="evidence" value="ECO:0007669"/>
    <property type="project" value="TreeGrafter"/>
</dbReference>
<dbReference type="SUPFAM" id="SSF53067">
    <property type="entry name" value="Actin-like ATPase domain"/>
    <property type="match status" value="2"/>
</dbReference>
<evidence type="ECO:0000256" key="1">
    <source>
        <dbReference type="ARBA" id="ARBA00006198"/>
    </source>
</evidence>
<evidence type="ECO:0000256" key="4">
    <source>
        <dbReference type="ARBA" id="ARBA00023239"/>
    </source>
</evidence>
<sequence length="691" mass="73104">MALARGGLAPKILVDIDISVIEVEGLDIMDLNSLSKLQTEGVNPRTVQIDRMSTLEMCTVINTDDHRVAASIEPCLPEIAGAIDALASRVRRGGRVVYVGAGTSGRLGILDASEIPPTFAAPRSQFLGIIAGGDAAIREAQEGAEDDEQAGEEEMERLGLDPELDSVIGIASSGRTPYVLGCLTFAKRLGCNTIGVVCAAPSMMGLSGNVDFLIAALPGPEVVTGSTRLKAGTATKLVLNMLSTGTMIRTGKTYGNMMVDMVASNLKLEQRSRNMLRRLSPKCGSMTDSELDALLSKSKHSVKLAMLIAETGESMETCEKLLQSAGGVLATALDKVTRPTQPRSANSGIIRKFVLCIDGGGTKCAAAVTDTDGVMSHGYGGPCNLTDGLGNVDGVVATLIGATKNALKEHLPSGTEPTEPEWRGYLKDSFRSVWIGLAGLDRAGQQGRLAPKLAEIFGFDHTAANFRLTTDVELLPAVSEDSSSVVVLVAGTGSVAMRFTRREGRYVRMARSGGWGHIFGDEGGGYSIGLDAIKHTLGVLEEMSLGLRSQGLGEFEHAIIRQLGCHVADDGSIDLLTDILSQNRMQNVKTRIAGVAETVLKLALGNQTAMAIVEDQVTSLVNNALSRLVDPRCSSCVTPEESEIILAGGLMKNEGYQRALQRQFAQRGLNFRSVLVVDDVAAAGAKYLSLQ</sequence>
<dbReference type="InterPro" id="IPR043129">
    <property type="entry name" value="ATPase_NBD"/>
</dbReference>
<dbReference type="Pfam" id="PF01869">
    <property type="entry name" value="BcrAD_BadFG"/>
    <property type="match status" value="1"/>
</dbReference>
<dbReference type="PROSITE" id="PS01272">
    <property type="entry name" value="GCKR"/>
    <property type="match status" value="1"/>
</dbReference>
<dbReference type="Proteomes" id="UP001150904">
    <property type="component" value="Unassembled WGS sequence"/>
</dbReference>